<dbReference type="RefSeq" id="XP_052743765.1">
    <property type="nucleotide sequence ID" value="XM_052887805.1"/>
</dbReference>
<evidence type="ECO:0000256" key="1">
    <source>
        <dbReference type="SAM" id="SignalP"/>
    </source>
</evidence>
<accession>A0ABM3LXF7</accession>
<feature type="signal peptide" evidence="1">
    <location>
        <begin position="1"/>
        <end position="16"/>
    </location>
</feature>
<keyword evidence="1" id="KW-0732">Signal</keyword>
<proteinExistence type="predicted"/>
<evidence type="ECO:0000313" key="2">
    <source>
        <dbReference type="Proteomes" id="UP001652582"/>
    </source>
</evidence>
<sequence length="123" mass="13350">MKFIVVLAALVAATAALQPAPVIVEDNQAIDEEVPELINFPALPEADEPITVNVPGGPTVNIVINVNTEPQQFDEIEPTPIQFVDDEIEPTPVVVVDHNDEGSLVQVVDHVEDDFLPDPAVYY</sequence>
<name>A0ABM3LXF7_BICAN</name>
<dbReference type="Proteomes" id="UP001652582">
    <property type="component" value="Chromosome 20"/>
</dbReference>
<organism evidence="2 3">
    <name type="scientific">Bicyclus anynana</name>
    <name type="common">Squinting bush brown butterfly</name>
    <dbReference type="NCBI Taxonomy" id="110368"/>
    <lineage>
        <taxon>Eukaryota</taxon>
        <taxon>Metazoa</taxon>
        <taxon>Ecdysozoa</taxon>
        <taxon>Arthropoda</taxon>
        <taxon>Hexapoda</taxon>
        <taxon>Insecta</taxon>
        <taxon>Pterygota</taxon>
        <taxon>Neoptera</taxon>
        <taxon>Endopterygota</taxon>
        <taxon>Lepidoptera</taxon>
        <taxon>Glossata</taxon>
        <taxon>Ditrysia</taxon>
        <taxon>Papilionoidea</taxon>
        <taxon>Nymphalidae</taxon>
        <taxon>Satyrinae</taxon>
        <taxon>Satyrini</taxon>
        <taxon>Mycalesina</taxon>
        <taxon>Bicyclus</taxon>
    </lineage>
</organism>
<keyword evidence="2" id="KW-1185">Reference proteome</keyword>
<dbReference type="GeneID" id="128199229"/>
<protein>
    <submittedName>
        <fullName evidence="3">Uncharacterized protein LOC128199229</fullName>
    </submittedName>
</protein>
<gene>
    <name evidence="3" type="primary">LOC128199229</name>
</gene>
<reference evidence="3" key="1">
    <citation type="submission" date="2025-08" db="UniProtKB">
        <authorList>
            <consortium name="RefSeq"/>
        </authorList>
    </citation>
    <scope>IDENTIFICATION</scope>
</reference>
<feature type="chain" id="PRO_5045513452" evidence="1">
    <location>
        <begin position="17"/>
        <end position="123"/>
    </location>
</feature>
<evidence type="ECO:0000313" key="3">
    <source>
        <dbReference type="RefSeq" id="XP_052743765.1"/>
    </source>
</evidence>